<dbReference type="GO" id="GO:0005737">
    <property type="term" value="C:cytoplasm"/>
    <property type="evidence" value="ECO:0007669"/>
    <property type="project" value="TreeGrafter"/>
</dbReference>
<dbReference type="InterPro" id="IPR016496">
    <property type="entry name" value="GTPase_HflX"/>
</dbReference>
<evidence type="ECO:0000256" key="1">
    <source>
        <dbReference type="SAM" id="Phobius"/>
    </source>
</evidence>
<dbReference type="GO" id="GO:0043022">
    <property type="term" value="F:ribosome binding"/>
    <property type="evidence" value="ECO:0007669"/>
    <property type="project" value="TreeGrafter"/>
</dbReference>
<dbReference type="EMBL" id="JAWXYG010000008">
    <property type="protein sequence ID" value="KAK4265829.1"/>
    <property type="molecule type" value="Genomic_DNA"/>
</dbReference>
<evidence type="ECO:0000313" key="2">
    <source>
        <dbReference type="EMBL" id="KAK4265829.1"/>
    </source>
</evidence>
<dbReference type="PROSITE" id="PS51257">
    <property type="entry name" value="PROKAR_LIPOPROTEIN"/>
    <property type="match status" value="1"/>
</dbReference>
<dbReference type="Proteomes" id="UP001293593">
    <property type="component" value="Unassembled WGS sequence"/>
</dbReference>
<protein>
    <submittedName>
        <fullName evidence="2">Uncharacterized protein</fullName>
    </submittedName>
</protein>
<proteinExistence type="predicted"/>
<dbReference type="Gene3D" id="3.40.50.300">
    <property type="entry name" value="P-loop containing nucleotide triphosphate hydrolases"/>
    <property type="match status" value="1"/>
</dbReference>
<organism evidence="2 3">
    <name type="scientific">Acacia crassicarpa</name>
    <name type="common">northern wattle</name>
    <dbReference type="NCBI Taxonomy" id="499986"/>
    <lineage>
        <taxon>Eukaryota</taxon>
        <taxon>Viridiplantae</taxon>
        <taxon>Streptophyta</taxon>
        <taxon>Embryophyta</taxon>
        <taxon>Tracheophyta</taxon>
        <taxon>Spermatophyta</taxon>
        <taxon>Magnoliopsida</taxon>
        <taxon>eudicotyledons</taxon>
        <taxon>Gunneridae</taxon>
        <taxon>Pentapetalae</taxon>
        <taxon>rosids</taxon>
        <taxon>fabids</taxon>
        <taxon>Fabales</taxon>
        <taxon>Fabaceae</taxon>
        <taxon>Caesalpinioideae</taxon>
        <taxon>mimosoid clade</taxon>
        <taxon>Acacieae</taxon>
        <taxon>Acacia</taxon>
    </lineage>
</organism>
<comment type="caution">
    <text evidence="2">The sequence shown here is derived from an EMBL/GenBank/DDBJ whole genome shotgun (WGS) entry which is preliminary data.</text>
</comment>
<keyword evidence="3" id="KW-1185">Reference proteome</keyword>
<dbReference type="PANTHER" id="PTHR10229:SF0">
    <property type="entry name" value="GTP-BINDING PROTEIN 6-RELATED"/>
    <property type="match status" value="1"/>
</dbReference>
<dbReference type="AlphaFoldDB" id="A0AAE1JD01"/>
<keyword evidence="1" id="KW-0472">Membrane</keyword>
<dbReference type="PANTHER" id="PTHR10229">
    <property type="entry name" value="GTP-BINDING PROTEIN HFLX"/>
    <property type="match status" value="1"/>
</dbReference>
<dbReference type="GO" id="GO:0005525">
    <property type="term" value="F:GTP binding"/>
    <property type="evidence" value="ECO:0007669"/>
    <property type="project" value="InterPro"/>
</dbReference>
<feature type="transmembrane region" description="Helical" evidence="1">
    <location>
        <begin position="110"/>
        <end position="132"/>
    </location>
</feature>
<dbReference type="InterPro" id="IPR027417">
    <property type="entry name" value="P-loop_NTPase"/>
</dbReference>
<keyword evidence="1" id="KW-1133">Transmembrane helix</keyword>
<sequence>MVTAIRRRRRGDCTQLIHCIFYVVLGGCQDASAVTITDHRAEKFEAKFFDKVAAFRATLEEISESSLLVHVVDISHPLSEQQIDAVDKVLSELDVSSIPRLMVWNKSVSAMLQLTFILLIFHHLNLNSTMIIRIGYRKKKMRCTTGLTCSLLKLAKL</sequence>
<evidence type="ECO:0000313" key="3">
    <source>
        <dbReference type="Proteomes" id="UP001293593"/>
    </source>
</evidence>
<keyword evidence="1" id="KW-0812">Transmembrane</keyword>
<gene>
    <name evidence="2" type="ORF">QN277_026828</name>
</gene>
<name>A0AAE1JD01_9FABA</name>
<reference evidence="2" key="1">
    <citation type="submission" date="2023-10" db="EMBL/GenBank/DDBJ databases">
        <title>Chromosome-level genome of the transformable northern wattle, Acacia crassicarpa.</title>
        <authorList>
            <person name="Massaro I."/>
            <person name="Sinha N.R."/>
            <person name="Poethig S."/>
            <person name="Leichty A.R."/>
        </authorList>
    </citation>
    <scope>NUCLEOTIDE SEQUENCE</scope>
    <source>
        <strain evidence="2">Acra3RX</strain>
        <tissue evidence="2">Leaf</tissue>
    </source>
</reference>
<accession>A0AAE1JD01</accession>
<dbReference type="SUPFAM" id="SSF52540">
    <property type="entry name" value="P-loop containing nucleoside triphosphate hydrolases"/>
    <property type="match status" value="1"/>
</dbReference>